<dbReference type="Gene3D" id="1.50.10.20">
    <property type="match status" value="1"/>
</dbReference>
<gene>
    <name evidence="1" type="ORF">GCM10009817_20230</name>
</gene>
<proteinExistence type="predicted"/>
<reference evidence="1 2" key="1">
    <citation type="journal article" date="2019" name="Int. J. Syst. Evol. Microbiol.">
        <title>The Global Catalogue of Microorganisms (GCM) 10K type strain sequencing project: providing services to taxonomists for standard genome sequencing and annotation.</title>
        <authorList>
            <consortium name="The Broad Institute Genomics Platform"/>
            <consortium name="The Broad Institute Genome Sequencing Center for Infectious Disease"/>
            <person name="Wu L."/>
            <person name="Ma J."/>
        </authorList>
    </citation>
    <scope>NUCLEOTIDE SEQUENCE [LARGE SCALE GENOMIC DNA]</scope>
    <source>
        <strain evidence="1 2">JCM 15628</strain>
    </source>
</reference>
<keyword evidence="1" id="KW-0378">Hydrolase</keyword>
<dbReference type="EMBL" id="BAAAPU010000007">
    <property type="protein sequence ID" value="GAA1979511.1"/>
    <property type="molecule type" value="Genomic_DNA"/>
</dbReference>
<dbReference type="RefSeq" id="WP_344061410.1">
    <property type="nucleotide sequence ID" value="NZ_BAAAPU010000007.1"/>
</dbReference>
<dbReference type="PANTHER" id="PTHR47791">
    <property type="entry name" value="MEIOTICALLY UP-REGULATED GENE 191 PROTEIN"/>
    <property type="match status" value="1"/>
</dbReference>
<dbReference type="GO" id="GO:0016787">
    <property type="term" value="F:hydrolase activity"/>
    <property type="evidence" value="ECO:0007669"/>
    <property type="project" value="UniProtKB-KW"/>
</dbReference>
<dbReference type="InterPro" id="IPR053169">
    <property type="entry name" value="MUG_Protein"/>
</dbReference>
<organism evidence="1 2">
    <name type="scientific">Terrabacter lapilli</name>
    <dbReference type="NCBI Taxonomy" id="436231"/>
    <lineage>
        <taxon>Bacteria</taxon>
        <taxon>Bacillati</taxon>
        <taxon>Actinomycetota</taxon>
        <taxon>Actinomycetes</taxon>
        <taxon>Micrococcales</taxon>
        <taxon>Intrasporangiaceae</taxon>
        <taxon>Terrabacter</taxon>
    </lineage>
</organism>
<evidence type="ECO:0000313" key="2">
    <source>
        <dbReference type="Proteomes" id="UP001500013"/>
    </source>
</evidence>
<accession>A0ABN2S328</accession>
<dbReference type="Proteomes" id="UP001500013">
    <property type="component" value="Unassembled WGS sequence"/>
</dbReference>
<dbReference type="InterPro" id="IPR005198">
    <property type="entry name" value="Glyco_hydro_76"/>
</dbReference>
<dbReference type="Pfam" id="PF03663">
    <property type="entry name" value="Glyco_hydro_76"/>
    <property type="match status" value="1"/>
</dbReference>
<evidence type="ECO:0000313" key="1">
    <source>
        <dbReference type="EMBL" id="GAA1979511.1"/>
    </source>
</evidence>
<dbReference type="PANTHER" id="PTHR47791:SF3">
    <property type="entry name" value="MEIOTICALLY UP-REGULATED GENE 191 PROTEIN"/>
    <property type="match status" value="1"/>
</dbReference>
<dbReference type="InterPro" id="IPR008928">
    <property type="entry name" value="6-hairpin_glycosidase_sf"/>
</dbReference>
<protein>
    <submittedName>
        <fullName evidence="1">Glycoside hydrolase family 76 protein</fullName>
    </submittedName>
</protein>
<sequence length="382" mass="40818">MTVGPAPQSLPPRPATALDERAAEAERSVSALFAGRLLGVPLTHLARVTRSRGGGPRRFVGVAGSWNYWWQAHYLDAIVDAGLRALRCGDAQGASEHARQGDRVLATIRLRNGFRWTNAFYDDMAWLALASWRLEGLHAEIGRSDRLRRLRSAGRHLTAQLRSAHTDDLGGGLFWNRDRDFKNSPATGPAALHLARLGETDEAHRLVGWLYDRLWSPESGLVLDGIRLQGAEEVLVPGVWTYNQGTVLGALVTLGDDESLARAAALVAAVDAGLTVEVDGIRALRTHGGGDGGLFTGILVRYLALAAAPGSRLGDEVRGTARRLVLDTAEALWAGRSSVPVGTASTVAVFPLEPGGSAPRPPLELSPQLQAWTILEAAATLA</sequence>
<dbReference type="SUPFAM" id="SSF48208">
    <property type="entry name" value="Six-hairpin glycosidases"/>
    <property type="match status" value="1"/>
</dbReference>
<name>A0ABN2S328_9MICO</name>
<keyword evidence="2" id="KW-1185">Reference proteome</keyword>
<comment type="caution">
    <text evidence="1">The sequence shown here is derived from an EMBL/GenBank/DDBJ whole genome shotgun (WGS) entry which is preliminary data.</text>
</comment>